<dbReference type="AlphaFoldDB" id="A0A183DY00"/>
<protein>
    <submittedName>
        <fullName evidence="1">DNA-directed DNA polymerase</fullName>
    </submittedName>
</protein>
<reference evidence="1" key="1">
    <citation type="submission" date="2016-06" db="UniProtKB">
        <authorList>
            <consortium name="WormBaseParasite"/>
        </authorList>
    </citation>
    <scope>IDENTIFICATION</scope>
</reference>
<sequence length="175" mass="20256">LNFSRDDVNYAIEELDYFSSYGKHGSLAGVIFLVLREAYKKSDELMKKGCCLNIFSASPAILESFVAVHELFDLNDKMRVKIYEGLIQIYGGHFSFFGPKLKIIFLRITPAILESFVAVHELFDLNDKMRVKIYEGLIQIYGGHFFFFGPKLKIIFLRVTVQEFICFHFQDEQAI</sequence>
<name>A0A183DY00_9BILA</name>
<proteinExistence type="predicted"/>
<organism evidence="1">
    <name type="scientific">Gongylonema pulchrum</name>
    <dbReference type="NCBI Taxonomy" id="637853"/>
    <lineage>
        <taxon>Eukaryota</taxon>
        <taxon>Metazoa</taxon>
        <taxon>Ecdysozoa</taxon>
        <taxon>Nematoda</taxon>
        <taxon>Chromadorea</taxon>
        <taxon>Rhabditida</taxon>
        <taxon>Spirurina</taxon>
        <taxon>Spiruromorpha</taxon>
        <taxon>Spiruroidea</taxon>
        <taxon>Gongylonematidae</taxon>
        <taxon>Gongylonema</taxon>
    </lineage>
</organism>
<evidence type="ECO:0000313" key="1">
    <source>
        <dbReference type="WBParaSite" id="GPUH_0001360601-mRNA-1"/>
    </source>
</evidence>
<accession>A0A183DY00</accession>
<dbReference type="WBParaSite" id="GPUH_0001360601-mRNA-1">
    <property type="protein sequence ID" value="GPUH_0001360601-mRNA-1"/>
    <property type="gene ID" value="GPUH_0001360601"/>
</dbReference>